<keyword evidence="1" id="KW-0812">Transmembrane</keyword>
<dbReference type="AlphaFoldDB" id="A0AA51X7P3"/>
<evidence type="ECO:0000313" key="2">
    <source>
        <dbReference type="EMBL" id="WMS88119.1"/>
    </source>
</evidence>
<name>A0AA51X7P3_9GAMM</name>
<proteinExistence type="predicted"/>
<feature type="transmembrane region" description="Helical" evidence="1">
    <location>
        <begin position="7"/>
        <end position="27"/>
    </location>
</feature>
<keyword evidence="3" id="KW-1185">Reference proteome</keyword>
<dbReference type="Proteomes" id="UP001239782">
    <property type="component" value="Chromosome"/>
</dbReference>
<accession>A0AA51X7P3</accession>
<feature type="transmembrane region" description="Helical" evidence="1">
    <location>
        <begin position="33"/>
        <end position="51"/>
    </location>
</feature>
<sequence length="109" mass="11742">MKALKITLVSMLFFSSTFAMASLLFFFGDWHEFALVTLVGLCFGGIAAPSIDRDAFEKPFLYEISFGAGAGGLIGFLINSDQLAVGFGFILGALLGFALPRLFKKTKDS</sequence>
<organism evidence="2 3">
    <name type="scientific">Pleionea litopenaei</name>
    <dbReference type="NCBI Taxonomy" id="3070815"/>
    <lineage>
        <taxon>Bacteria</taxon>
        <taxon>Pseudomonadati</taxon>
        <taxon>Pseudomonadota</taxon>
        <taxon>Gammaproteobacteria</taxon>
        <taxon>Oceanospirillales</taxon>
        <taxon>Pleioneaceae</taxon>
        <taxon>Pleionea</taxon>
    </lineage>
</organism>
<feature type="transmembrane region" description="Helical" evidence="1">
    <location>
        <begin position="60"/>
        <end position="78"/>
    </location>
</feature>
<gene>
    <name evidence="2" type="ORF">Q9312_04200</name>
</gene>
<protein>
    <submittedName>
        <fullName evidence="2">Uncharacterized protein</fullName>
    </submittedName>
</protein>
<dbReference type="EMBL" id="CP133548">
    <property type="protein sequence ID" value="WMS88119.1"/>
    <property type="molecule type" value="Genomic_DNA"/>
</dbReference>
<feature type="transmembrane region" description="Helical" evidence="1">
    <location>
        <begin position="84"/>
        <end position="103"/>
    </location>
</feature>
<keyword evidence="1" id="KW-0472">Membrane</keyword>
<dbReference type="RefSeq" id="WP_309203316.1">
    <property type="nucleotide sequence ID" value="NZ_CP133548.1"/>
</dbReference>
<keyword evidence="1" id="KW-1133">Transmembrane helix</keyword>
<evidence type="ECO:0000313" key="3">
    <source>
        <dbReference type="Proteomes" id="UP001239782"/>
    </source>
</evidence>
<reference evidence="2 3" key="1">
    <citation type="submission" date="2023-08" db="EMBL/GenBank/DDBJ databases">
        <title>Pleionea litopenaei sp. nov., isolated from stomach of juvenile Litopenaeus vannamei.</title>
        <authorList>
            <person name="Rho A.M."/>
            <person name="Hwang C.Y."/>
        </authorList>
    </citation>
    <scope>NUCLEOTIDE SEQUENCE [LARGE SCALE GENOMIC DNA]</scope>
    <source>
        <strain evidence="2 3">HL-JVS1</strain>
    </source>
</reference>
<dbReference type="KEGG" id="plei:Q9312_04200"/>
<evidence type="ECO:0000256" key="1">
    <source>
        <dbReference type="SAM" id="Phobius"/>
    </source>
</evidence>